<protein>
    <recommendedName>
        <fullName evidence="2">ASCH domain-containing protein</fullName>
    </recommendedName>
</protein>
<gene>
    <name evidence="3" type="ORF">LCGC14_2778640</name>
</gene>
<evidence type="ECO:0000313" key="3">
    <source>
        <dbReference type="EMBL" id="KKK84905.1"/>
    </source>
</evidence>
<feature type="region of interest" description="Disordered" evidence="1">
    <location>
        <begin position="170"/>
        <end position="220"/>
    </location>
</feature>
<name>A0A0F8ZFZ6_9ZZZZ</name>
<dbReference type="AlphaFoldDB" id="A0A0F8ZFZ6"/>
<dbReference type="SUPFAM" id="SSF88697">
    <property type="entry name" value="PUA domain-like"/>
    <property type="match status" value="1"/>
</dbReference>
<dbReference type="InterPro" id="IPR015947">
    <property type="entry name" value="PUA-like_sf"/>
</dbReference>
<dbReference type="Gene3D" id="2.30.130.30">
    <property type="entry name" value="Hypothetical protein"/>
    <property type="match status" value="1"/>
</dbReference>
<evidence type="ECO:0000259" key="2">
    <source>
        <dbReference type="Pfam" id="PF04266"/>
    </source>
</evidence>
<sequence length="373" mass="43668">MSISSSVSQKRKSASYPPQQSIYKYVVVSKGSPHLTFAKEVLSKEIKEFYNYKKNALEKIEVARDRKCEMLLYKNLPVGVIVYKRQNENERFVIKHLTVIDKDNIGRGYRSMLFRRILKIAQGQSAKNIFVKLNLSDKYSIDFFTHKGFSAMSEKVNEIYQNFTLNIQENEHRQAEREASSSRGSKRSREEEPSTREEEALTKEFSREEKKTRQAHLDTSIPRFVPNAHLRGFMGYRRDEYPIQGASFQQSYSVNRASKQHSMTLRREYIHQIRDGRKTIEGRIRSGIFLSYRVGDKIRFYYQQNPQDDVVCEILDIKNFKSFDEMLFHYGYKNCLAEVNSLEQAVSVYNRISGYRERAQNNGVLAIQMKSLG</sequence>
<dbReference type="Gene3D" id="3.40.630.30">
    <property type="match status" value="1"/>
</dbReference>
<dbReference type="EMBL" id="LAZR01051553">
    <property type="protein sequence ID" value="KKK84905.1"/>
    <property type="molecule type" value="Genomic_DNA"/>
</dbReference>
<feature type="compositionally biased region" description="Basic and acidic residues" evidence="1">
    <location>
        <begin position="170"/>
        <end position="180"/>
    </location>
</feature>
<accession>A0A0F8ZFZ6</accession>
<reference evidence="3" key="1">
    <citation type="journal article" date="2015" name="Nature">
        <title>Complex archaea that bridge the gap between prokaryotes and eukaryotes.</title>
        <authorList>
            <person name="Spang A."/>
            <person name="Saw J.H."/>
            <person name="Jorgensen S.L."/>
            <person name="Zaremba-Niedzwiedzka K."/>
            <person name="Martijn J."/>
            <person name="Lind A.E."/>
            <person name="van Eijk R."/>
            <person name="Schleper C."/>
            <person name="Guy L."/>
            <person name="Ettema T.J."/>
        </authorList>
    </citation>
    <scope>NUCLEOTIDE SEQUENCE</scope>
</reference>
<dbReference type="InterPro" id="IPR007374">
    <property type="entry name" value="ASCH_domain"/>
</dbReference>
<comment type="caution">
    <text evidence="3">The sequence shown here is derived from an EMBL/GenBank/DDBJ whole genome shotgun (WGS) entry which is preliminary data.</text>
</comment>
<feature type="domain" description="ASCH" evidence="2">
    <location>
        <begin position="263"/>
        <end position="370"/>
    </location>
</feature>
<dbReference type="Pfam" id="PF04266">
    <property type="entry name" value="ASCH"/>
    <property type="match status" value="1"/>
</dbReference>
<proteinExistence type="predicted"/>
<feature type="compositionally biased region" description="Basic and acidic residues" evidence="1">
    <location>
        <begin position="187"/>
        <end position="216"/>
    </location>
</feature>
<evidence type="ECO:0000256" key="1">
    <source>
        <dbReference type="SAM" id="MobiDB-lite"/>
    </source>
</evidence>
<feature type="non-terminal residue" evidence="3">
    <location>
        <position position="373"/>
    </location>
</feature>
<dbReference type="InterPro" id="IPR016181">
    <property type="entry name" value="Acyl_CoA_acyltransferase"/>
</dbReference>
<dbReference type="SUPFAM" id="SSF55729">
    <property type="entry name" value="Acyl-CoA N-acyltransferases (Nat)"/>
    <property type="match status" value="1"/>
</dbReference>
<organism evidence="3">
    <name type="scientific">marine sediment metagenome</name>
    <dbReference type="NCBI Taxonomy" id="412755"/>
    <lineage>
        <taxon>unclassified sequences</taxon>
        <taxon>metagenomes</taxon>
        <taxon>ecological metagenomes</taxon>
    </lineage>
</organism>